<dbReference type="Proteomes" id="UP000033220">
    <property type="component" value="Chromosome DSM 122"/>
</dbReference>
<dbReference type="STRING" id="1150469.RSPPHO_00864"/>
<dbReference type="HOGENOM" id="CLU_149349_0_0_5"/>
<organism evidence="4 5">
    <name type="scientific">Pararhodospirillum photometricum DSM 122</name>
    <dbReference type="NCBI Taxonomy" id="1150469"/>
    <lineage>
        <taxon>Bacteria</taxon>
        <taxon>Pseudomonadati</taxon>
        <taxon>Pseudomonadota</taxon>
        <taxon>Alphaproteobacteria</taxon>
        <taxon>Rhodospirillales</taxon>
        <taxon>Rhodospirillaceae</taxon>
        <taxon>Pararhodospirillum</taxon>
    </lineage>
</organism>
<dbReference type="GO" id="GO:0009399">
    <property type="term" value="P:nitrogen fixation"/>
    <property type="evidence" value="ECO:0007669"/>
    <property type="project" value="UniProtKB-UniRule"/>
</dbReference>
<dbReference type="KEGG" id="rpm:RSPPHO_00864"/>
<dbReference type="AlphaFoldDB" id="H6SRG1"/>
<comment type="function">
    <text evidence="2">Is required to sustain N(2)-dependent growth in the presence of low levels of carbon monoxide (CO). Probably acts by protecting the N(2) fixation ability of the nitrogenase complex, which is inactivated in the presence of CO.</text>
</comment>
<dbReference type="eggNOG" id="ENOG5032SZ8">
    <property type="taxonomic scope" value="Bacteria"/>
</dbReference>
<gene>
    <name evidence="2" type="primary">cowN</name>
    <name evidence="4" type="ORF">RSPPHO_00864</name>
</gene>
<accession>H6SRG1</accession>
<reference evidence="4 5" key="1">
    <citation type="submission" date="2012-02" db="EMBL/GenBank/DDBJ databases">
        <title>Shotgun genome sequence of Phaeospirillum photometricum DSM 122.</title>
        <authorList>
            <person name="Duquesne K."/>
            <person name="Sturgis J."/>
        </authorList>
    </citation>
    <scope>NUCLEOTIDE SEQUENCE [LARGE SCALE GENOMIC DNA]</scope>
    <source>
        <strain evidence="5">DSM122</strain>
    </source>
</reference>
<dbReference type="NCBIfam" id="NF033689">
    <property type="entry name" value="N2Fix_CO_CowN"/>
    <property type="match status" value="1"/>
</dbReference>
<evidence type="ECO:0000313" key="4">
    <source>
        <dbReference type="EMBL" id="CCG07490.1"/>
    </source>
</evidence>
<keyword evidence="1 2" id="KW-0535">Nitrogen fixation</keyword>
<protein>
    <recommendedName>
        <fullName evidence="2">N(2)-fixation sustaining protein CowN</fullName>
    </recommendedName>
    <alternativeName>
        <fullName evidence="2">CO weal-nitrogenase</fullName>
    </alternativeName>
</protein>
<keyword evidence="5" id="KW-1185">Reference proteome</keyword>
<dbReference type="Pfam" id="PF20543">
    <property type="entry name" value="CowN"/>
    <property type="match status" value="1"/>
</dbReference>
<comment type="similarity">
    <text evidence="2">Belongs to the CowN family.</text>
</comment>
<proteinExistence type="inferred from homology"/>
<dbReference type="InterPro" id="IPR024899">
    <property type="entry name" value="CowN"/>
</dbReference>
<sequence length="145" mass="16510">MQGGVVSRFDHCSHEAPMAPSSHPPKPTLPLCMKERPMLSTPVRPAEDNDPAVPERYISFRGIDFDGNMKAVLDHLRPYIDDPANSNLFWERFKKRLADAESSETPVADKLLLLHSHVYYMVELFEDHDDDTALAALKKLEEECF</sequence>
<dbReference type="HAMAP" id="MF_02117">
    <property type="entry name" value="CowN"/>
    <property type="match status" value="1"/>
</dbReference>
<evidence type="ECO:0000313" key="5">
    <source>
        <dbReference type="Proteomes" id="UP000033220"/>
    </source>
</evidence>
<dbReference type="EMBL" id="HE663493">
    <property type="protein sequence ID" value="CCG07490.1"/>
    <property type="molecule type" value="Genomic_DNA"/>
</dbReference>
<evidence type="ECO:0000256" key="1">
    <source>
        <dbReference type="ARBA" id="ARBA00023231"/>
    </source>
</evidence>
<evidence type="ECO:0000256" key="2">
    <source>
        <dbReference type="HAMAP-Rule" id="MF_02117"/>
    </source>
</evidence>
<dbReference type="PATRIC" id="fig|1150469.3.peg.995"/>
<name>H6SRG1_PARPM</name>
<evidence type="ECO:0000256" key="3">
    <source>
        <dbReference type="SAM" id="MobiDB-lite"/>
    </source>
</evidence>
<feature type="region of interest" description="Disordered" evidence="3">
    <location>
        <begin position="1"/>
        <end position="28"/>
    </location>
</feature>